<evidence type="ECO:0000313" key="1">
    <source>
        <dbReference type="EMBL" id="VFK18252.1"/>
    </source>
</evidence>
<organism evidence="1">
    <name type="scientific">Candidatus Kentrum sp. LFY</name>
    <dbReference type="NCBI Taxonomy" id="2126342"/>
    <lineage>
        <taxon>Bacteria</taxon>
        <taxon>Pseudomonadati</taxon>
        <taxon>Pseudomonadota</taxon>
        <taxon>Gammaproteobacteria</taxon>
        <taxon>Candidatus Kentrum</taxon>
    </lineage>
</organism>
<protein>
    <submittedName>
        <fullName evidence="1">Uncharacterized protein</fullName>
    </submittedName>
</protein>
<sequence>MLALYAEVERGWALILATVCSEFLFFRYVKQNIPNFILVYTVSVYGKSVCGSM</sequence>
<dbReference type="EMBL" id="CAADFN010000040">
    <property type="protein sequence ID" value="VFK18252.1"/>
    <property type="molecule type" value="Genomic_DNA"/>
</dbReference>
<reference evidence="1" key="1">
    <citation type="submission" date="2019-02" db="EMBL/GenBank/DDBJ databases">
        <authorList>
            <person name="Gruber-Vodicka R. H."/>
            <person name="Seah K. B. B."/>
        </authorList>
    </citation>
    <scope>NUCLEOTIDE SEQUENCE</scope>
    <source>
        <strain evidence="1">BECK_BY7</strain>
    </source>
</reference>
<gene>
    <name evidence="1" type="ORF">BECKLFY1418C_GA0070996_104023</name>
</gene>
<dbReference type="AlphaFoldDB" id="A0A450WMI3"/>
<name>A0A450WMI3_9GAMM</name>
<proteinExistence type="predicted"/>
<accession>A0A450WMI3</accession>